<feature type="region of interest" description="Disordered" evidence="1">
    <location>
        <begin position="95"/>
        <end position="135"/>
    </location>
</feature>
<organism evidence="3 4">
    <name type="scientific">Periconia macrospinosa</name>
    <dbReference type="NCBI Taxonomy" id="97972"/>
    <lineage>
        <taxon>Eukaryota</taxon>
        <taxon>Fungi</taxon>
        <taxon>Dikarya</taxon>
        <taxon>Ascomycota</taxon>
        <taxon>Pezizomycotina</taxon>
        <taxon>Dothideomycetes</taxon>
        <taxon>Pleosporomycetidae</taxon>
        <taxon>Pleosporales</taxon>
        <taxon>Massarineae</taxon>
        <taxon>Periconiaceae</taxon>
        <taxon>Periconia</taxon>
    </lineage>
</organism>
<evidence type="ECO:0000259" key="2">
    <source>
        <dbReference type="Pfam" id="PF24864"/>
    </source>
</evidence>
<dbReference type="InterPro" id="IPR056632">
    <property type="entry name" value="DUF7730"/>
</dbReference>
<feature type="domain" description="DUF7730" evidence="2">
    <location>
        <begin position="47"/>
        <end position="202"/>
    </location>
</feature>
<evidence type="ECO:0000313" key="3">
    <source>
        <dbReference type="EMBL" id="PVI00717.1"/>
    </source>
</evidence>
<dbReference type="PANTHER" id="PTHR38790">
    <property type="entry name" value="2EXR DOMAIN-CONTAINING PROTEIN-RELATED"/>
    <property type="match status" value="1"/>
</dbReference>
<gene>
    <name evidence="3" type="ORF">DM02DRAFT_655218</name>
</gene>
<keyword evidence="4" id="KW-1185">Reference proteome</keyword>
<reference evidence="3 4" key="1">
    <citation type="journal article" date="2018" name="Sci. Rep.">
        <title>Comparative genomics provides insights into the lifestyle and reveals functional heterogeneity of dark septate endophytic fungi.</title>
        <authorList>
            <person name="Knapp D.G."/>
            <person name="Nemeth J.B."/>
            <person name="Barry K."/>
            <person name="Hainaut M."/>
            <person name="Henrissat B."/>
            <person name="Johnson J."/>
            <person name="Kuo A."/>
            <person name="Lim J.H.P."/>
            <person name="Lipzen A."/>
            <person name="Nolan M."/>
            <person name="Ohm R.A."/>
            <person name="Tamas L."/>
            <person name="Grigoriev I.V."/>
            <person name="Spatafora J.W."/>
            <person name="Nagy L.G."/>
            <person name="Kovacs G.M."/>
        </authorList>
    </citation>
    <scope>NUCLEOTIDE SEQUENCE [LARGE SCALE GENOMIC DNA]</scope>
    <source>
        <strain evidence="3 4">DSE2036</strain>
    </source>
</reference>
<feature type="compositionally biased region" description="Polar residues" evidence="1">
    <location>
        <begin position="9"/>
        <end position="22"/>
    </location>
</feature>
<feature type="region of interest" description="Disordered" evidence="1">
    <location>
        <begin position="9"/>
        <end position="39"/>
    </location>
</feature>
<feature type="compositionally biased region" description="Basic and acidic residues" evidence="1">
    <location>
        <begin position="104"/>
        <end position="114"/>
    </location>
</feature>
<sequence>MNRLLQYFSPATTLSTDSSPESLQRAFPSPPAPLPKRENWAQRPIERQTECLFLNKLPPEIRNGVYEYVDWGEELAKPEAPKSFDDIFGSAVREENEYDDDEGDGTRTSKEHNAEYTNLKDSSNPSSPSSRDHMTKTLEKLRQTPQPFSLLFTCRQINHEATPIAYAAHTFTTSPHLNYLHVLQHYTSLLSSTQLLAISSLAYKFPQPGGVEAAIPELFLVNALVHFPNLKKVTAIMQRFAEAMMPTETVDRETWSGEGNGEGGVCHVPAWWANALERVASGYVVRWQTGEKWDLRWTQDESLETLKEPNQRDKIDAETGKSHVTTTEWIARRRRELGIPAPFIPRPGGRGRVPVVRRTCRPYRSPPRKKIRTDIEYGSKVTRRDVIVGTGAELVQEGSGRRVRVGMEFWEYVRVFRDVFAPE</sequence>
<evidence type="ECO:0000313" key="4">
    <source>
        <dbReference type="Proteomes" id="UP000244855"/>
    </source>
</evidence>
<proteinExistence type="predicted"/>
<dbReference type="Proteomes" id="UP000244855">
    <property type="component" value="Unassembled WGS sequence"/>
</dbReference>
<evidence type="ECO:0000256" key="1">
    <source>
        <dbReference type="SAM" id="MobiDB-lite"/>
    </source>
</evidence>
<dbReference type="OrthoDB" id="3798004at2759"/>
<dbReference type="STRING" id="97972.A0A2V1DRC4"/>
<dbReference type="AlphaFoldDB" id="A0A2V1DRC4"/>
<name>A0A2V1DRC4_9PLEO</name>
<dbReference type="Pfam" id="PF24864">
    <property type="entry name" value="DUF7730"/>
    <property type="match status" value="1"/>
</dbReference>
<dbReference type="EMBL" id="KZ805369">
    <property type="protein sequence ID" value="PVI00717.1"/>
    <property type="molecule type" value="Genomic_DNA"/>
</dbReference>
<protein>
    <recommendedName>
        <fullName evidence="2">DUF7730 domain-containing protein</fullName>
    </recommendedName>
</protein>
<accession>A0A2V1DRC4</accession>